<evidence type="ECO:0000313" key="2">
    <source>
        <dbReference type="EMBL" id="MDV7014593.1"/>
    </source>
</evidence>
<proteinExistence type="predicted"/>
<name>A0AAE4UF69_MYCIT</name>
<dbReference type="Pfam" id="PF13020">
    <property type="entry name" value="NOV_C"/>
    <property type="match status" value="1"/>
</dbReference>
<dbReference type="AlphaFoldDB" id="A0AAE4UF69"/>
<dbReference type="Proteomes" id="UP001187143">
    <property type="component" value="Unassembled WGS sequence"/>
</dbReference>
<evidence type="ECO:0000259" key="1">
    <source>
        <dbReference type="Pfam" id="PF13020"/>
    </source>
</evidence>
<reference evidence="2" key="1">
    <citation type="submission" date="2023-10" db="EMBL/GenBank/DDBJ databases">
        <title>Characterization and genome sequence of Mycobacterium intracellulare ABSURDO, a novel pathogenic isolate with three colony morphotypes that vary in growth and acid-fastness.</title>
        <authorList>
            <person name="Jude B.A."/>
            <person name="Robinson R.T."/>
        </authorList>
    </citation>
    <scope>NUCLEOTIDE SEQUENCE</scope>
    <source>
        <strain evidence="2">ABSURDO Component B</strain>
    </source>
</reference>
<dbReference type="InterPro" id="IPR024975">
    <property type="entry name" value="NOV_C"/>
</dbReference>
<dbReference type="RefSeq" id="WP_317728471.1">
    <property type="nucleotide sequence ID" value="NZ_JAWLLC010000024.1"/>
</dbReference>
<accession>A0AAE4UF69</accession>
<evidence type="ECO:0000313" key="3">
    <source>
        <dbReference type="Proteomes" id="UP001187143"/>
    </source>
</evidence>
<protein>
    <submittedName>
        <fullName evidence="2">DUF3883 domain-containing protein</fullName>
    </submittedName>
</protein>
<sequence>MSVATAHFESLGYAVEDVGDYESYDLYATRADEVLVIEVKGTTTDGSDIVLTRNEVALHKRTYPLNALTIVRAILLTRTESDEVIPSGGELTVVMPWALDEDRLTPLAYSYSTGVSK</sequence>
<dbReference type="EMBL" id="JAWLLD010000025">
    <property type="protein sequence ID" value="MDV7014593.1"/>
    <property type="molecule type" value="Genomic_DNA"/>
</dbReference>
<gene>
    <name evidence="2" type="ORF">R4F53_20095</name>
</gene>
<organism evidence="2 3">
    <name type="scientific">Mycobacterium intracellulare</name>
    <dbReference type="NCBI Taxonomy" id="1767"/>
    <lineage>
        <taxon>Bacteria</taxon>
        <taxon>Bacillati</taxon>
        <taxon>Actinomycetota</taxon>
        <taxon>Actinomycetes</taxon>
        <taxon>Mycobacteriales</taxon>
        <taxon>Mycobacteriaceae</taxon>
        <taxon>Mycobacterium</taxon>
        <taxon>Mycobacterium avium complex (MAC)</taxon>
    </lineage>
</organism>
<feature type="domain" description="Protein NO VEIN C-terminal" evidence="1">
    <location>
        <begin position="3"/>
        <end position="61"/>
    </location>
</feature>
<comment type="caution">
    <text evidence="2">The sequence shown here is derived from an EMBL/GenBank/DDBJ whole genome shotgun (WGS) entry which is preliminary data.</text>
</comment>